<evidence type="ECO:0000256" key="6">
    <source>
        <dbReference type="SAM" id="MobiDB-lite"/>
    </source>
</evidence>
<comment type="similarity">
    <text evidence="5">Belongs to the class I-like SAM-binding methyltransferase superfamily. rRNA adenine N(6)-methyltransferase family.</text>
</comment>
<evidence type="ECO:0000256" key="3">
    <source>
        <dbReference type="ARBA" id="ARBA00022691"/>
    </source>
</evidence>
<name>A0ABR1IF30_9HYPO</name>
<evidence type="ECO:0000313" key="8">
    <source>
        <dbReference type="Proteomes" id="UP001498421"/>
    </source>
</evidence>
<sequence length="646" mass="72339">MFVRLRDARTVLSRPLRPVAAHVRAASSASAKSTAKKSTTTTTTTTAAAAAVKSTARKPTDIYNAYSPVAKTLADTGLWKAGRGPRKDHQRSTDSGKKKRAKALGHSGSGDKNRVNVTSKPLVDDIMAYLAPSLQRHRGCDLVDLNPGAGVWSRELHEVVQPRRHIMMEKDAELYAPLLADLTARPNVSLIPKSGIVWEHLAEMLRTHLGHQPAAPKPRPGVPVQEPRRNDSLLISVNLAMHPPKPFQFFECVSTMVLYQFMSSIRTASLFQRYGLVRMLIWINDDGKRKLLPRSIVRRKRSAFEADLSCEWIHEIAGKDVEVESRTELRDEWINMESGYATLRRMKAAGLTPPPGRETIAYTKLTANPGLAGKRLAGVERPRLSRPFRQELEEIEALYSQTPTDEVLAQLKRLRFRDKYDVADSETYLELLRDRDALQLLPPDSPEFIAGSAAWSARVQSLKKNARNLFIVMRDNYHIFRQNPPQLLWDQRPYEPLAVHPEDFFPNIPCALLDFQPKAMHPLLRETGPQTSRTGDMSDMMLRFWFAHSLLPARKAMDGVWPGFGALADEVRSLRDPALGGCSLGGEAEICARAISGAQWGDILQAFAEWPFRPTYAQLVGRLVEEGERDEEEDEAKASAHESAVT</sequence>
<accession>A0ABR1IF30</accession>
<dbReference type="Proteomes" id="UP001498421">
    <property type="component" value="Unassembled WGS sequence"/>
</dbReference>
<keyword evidence="1 5" id="KW-0489">Methyltransferase</keyword>
<feature type="region of interest" description="Disordered" evidence="6">
    <location>
        <begin position="24"/>
        <end position="49"/>
    </location>
</feature>
<dbReference type="EC" id="2.1.1.-" evidence="5"/>
<evidence type="ECO:0000256" key="5">
    <source>
        <dbReference type="RuleBase" id="RU362106"/>
    </source>
</evidence>
<dbReference type="EMBL" id="JAZAVK010000006">
    <property type="protein sequence ID" value="KAK7432238.1"/>
    <property type="molecule type" value="Genomic_DNA"/>
</dbReference>
<keyword evidence="4" id="KW-0694">RNA-binding</keyword>
<feature type="compositionally biased region" description="Low complexity" evidence="6">
    <location>
        <begin position="25"/>
        <end position="49"/>
    </location>
</feature>
<dbReference type="SUPFAM" id="SSF53335">
    <property type="entry name" value="S-adenosyl-L-methionine-dependent methyltransferases"/>
    <property type="match status" value="1"/>
</dbReference>
<keyword evidence="5" id="KW-0698">rRNA processing</keyword>
<proteinExistence type="inferred from homology"/>
<feature type="compositionally biased region" description="Basic and acidic residues" evidence="6">
    <location>
        <begin position="85"/>
        <end position="96"/>
    </location>
</feature>
<reference evidence="7 8" key="1">
    <citation type="journal article" date="2025" name="Microbiol. Resour. Announc.">
        <title>Draft genome sequences for Neonectria magnoliae and Neonectria punicea, canker pathogens of Liriodendron tulipifera and Acer saccharum in West Virginia.</title>
        <authorList>
            <person name="Petronek H.M."/>
            <person name="Kasson M.T."/>
            <person name="Metheny A.M."/>
            <person name="Stauder C.M."/>
            <person name="Lovett B."/>
            <person name="Lynch S.C."/>
            <person name="Garnas J.R."/>
            <person name="Kasson L.R."/>
            <person name="Stajich J.E."/>
        </authorList>
    </citation>
    <scope>NUCLEOTIDE SEQUENCE [LARGE SCALE GENOMIC DNA]</scope>
    <source>
        <strain evidence="7 8">NRRL 64651</strain>
    </source>
</reference>
<keyword evidence="2 5" id="KW-0808">Transferase</keyword>
<dbReference type="Pfam" id="PF00398">
    <property type="entry name" value="RrnaAD"/>
    <property type="match status" value="1"/>
</dbReference>
<dbReference type="Gene3D" id="3.40.50.150">
    <property type="entry name" value="Vaccinia Virus protein VP39"/>
    <property type="match status" value="1"/>
</dbReference>
<keyword evidence="8" id="KW-1185">Reference proteome</keyword>
<dbReference type="InterPro" id="IPR029063">
    <property type="entry name" value="SAM-dependent_MTases_sf"/>
</dbReference>
<feature type="region of interest" description="Disordered" evidence="6">
    <location>
        <begin position="626"/>
        <end position="646"/>
    </location>
</feature>
<dbReference type="PANTHER" id="PTHR11727:SF17">
    <property type="entry name" value="DIMETHYLADENOSINE TRANSFERASE 1, MITOCHONDRIAL"/>
    <property type="match status" value="1"/>
</dbReference>
<evidence type="ECO:0000256" key="2">
    <source>
        <dbReference type="ARBA" id="ARBA00022679"/>
    </source>
</evidence>
<organism evidence="7 8">
    <name type="scientific">Neonectria magnoliae</name>
    <dbReference type="NCBI Taxonomy" id="2732573"/>
    <lineage>
        <taxon>Eukaryota</taxon>
        <taxon>Fungi</taxon>
        <taxon>Dikarya</taxon>
        <taxon>Ascomycota</taxon>
        <taxon>Pezizomycotina</taxon>
        <taxon>Sordariomycetes</taxon>
        <taxon>Hypocreomycetidae</taxon>
        <taxon>Hypocreales</taxon>
        <taxon>Nectriaceae</taxon>
        <taxon>Neonectria</taxon>
    </lineage>
</organism>
<dbReference type="PANTHER" id="PTHR11727">
    <property type="entry name" value="DIMETHYLADENOSINE TRANSFERASE"/>
    <property type="match status" value="1"/>
</dbReference>
<dbReference type="InterPro" id="IPR001737">
    <property type="entry name" value="KsgA/Erm"/>
</dbReference>
<comment type="caution">
    <text evidence="7">The sequence shown here is derived from an EMBL/GenBank/DDBJ whole genome shotgun (WGS) entry which is preliminary data.</text>
</comment>
<gene>
    <name evidence="7" type="ORF">QQZ08_001183</name>
</gene>
<evidence type="ECO:0000256" key="1">
    <source>
        <dbReference type="ARBA" id="ARBA00022603"/>
    </source>
</evidence>
<feature type="region of interest" description="Disordered" evidence="6">
    <location>
        <begin position="77"/>
        <end position="116"/>
    </location>
</feature>
<keyword evidence="3 5" id="KW-0949">S-adenosyl-L-methionine</keyword>
<evidence type="ECO:0000313" key="7">
    <source>
        <dbReference type="EMBL" id="KAK7432238.1"/>
    </source>
</evidence>
<protein>
    <recommendedName>
        <fullName evidence="5">rRNA adenine N(6)-methyltransferase</fullName>
        <ecNumber evidence="5">2.1.1.-</ecNumber>
    </recommendedName>
</protein>
<evidence type="ECO:0000256" key="4">
    <source>
        <dbReference type="ARBA" id="ARBA00022884"/>
    </source>
</evidence>